<keyword evidence="8" id="KW-1133">Transmembrane helix</keyword>
<dbReference type="InterPro" id="IPR043504">
    <property type="entry name" value="Peptidase_S1_PA_chymotrypsin"/>
</dbReference>
<dbReference type="Pfam" id="PF00431">
    <property type="entry name" value="CUB"/>
    <property type="match status" value="1"/>
</dbReference>
<dbReference type="PROSITE" id="PS50231">
    <property type="entry name" value="RICIN_B_LECTIN"/>
    <property type="match status" value="3"/>
</dbReference>
<dbReference type="InterPro" id="IPR018114">
    <property type="entry name" value="TRYPSIN_HIS"/>
</dbReference>
<dbReference type="InParanoid" id="H2XRD7"/>
<dbReference type="Ensembl" id="ENSCINT00000030488.1">
    <property type="protein sequence ID" value="ENSCINP00000032221.1"/>
    <property type="gene ID" value="ENSCING00000018153.1"/>
</dbReference>
<accession>H2XRD7</accession>
<sequence>DVVEPQTEVEMVEGEGVEDGSEYDEEQDKLLSKENMKELAPWFVLSGIGVTLLLVAVILFCTGTGPPQMELDPLKIPAYQASIKINSVDGEMLKFDKNLKYIGSMESRELRRMVEPKLMDIYEEAGLMEVEVVVLAFKYGGAGTTMNSTKPMGRLASEMGSDGGIVIRHWVYTSKNSTMSIVDLIESVKQAATTEPDVMIDMASIQLLPLDNMTLAQAALVLSQHGFFKHGIQHLDLTLLNKLGLVRGPENLGVQSDEDDGVCPPLTTPLHTTLSPTSCRDSSSTYLGMECTFECTGGRYMEGSATRVCLSTGQWSGSPAVCKTKCPAIHLATSGSLLPGSCSQDQSNEGQLCFVQCPNSHQLYSDTTAASDQLPNNLLLIISKWVSELPSFASNSLFRECQTGGWSGDVGFCKARCAALEAPMYSSVMPSQCTSNPQGGDICTLECNAGYVLDGGGSTQQVTCGLDGHWNYELLHCKKTCPVIVVGANQMVEPTTCSQHPYEGETCMLGCAPGYTISGVSNRVCLSGGTWDSVQATCVPACSTLSSITNGVVTSVQGSCFTNNPPEGTKCSLVCDSGYTPSADYTTCDSNGDWTVPNIMCIRACPLLSSPSSGSWSPSSCSLSGHHTPSVDCTLSCNAPYNVVGSSTITCDSNTGEWSNMPGHCAVTCNALSAPTNGGVTSTCTTSTMVGTSCIYTCDAGYTLTGTKQVSCLDTGLWSAVQPSCGVETQYLIKQTSSSGVVVCLHVNENNMLVKKYAADCTKNTEGNRWALVAPTNIVNVYSKECLTTSATDDAKLEMAACNVADTTQHFMSGFQFKIQSNSGRYISSGYRSSDVPQLTAAEARLNMDSDWKLEDMAGAETTLYGARNADGCKAYQLSSDDMASTCSAGPQAAAFACTVSCDAGYQLTIPAQSNIQCLSGSWDMGSDLMCVSTTQPSTSCHAYDATLISGATLSPATCTSARSNAGVSCTATCTDAQHYVDGPSSLTCLTNGNRWSSYQPTICKPHCSAISVPMNTMLLGPSSECTSGTAVSGTVCPFGCPDGYALVGMHMLTCLDGGKWDNSVPMCKKICPTVNSEALTISGCATDDGLYLEGSVCSLSCATGYTLSVPSNTMACTDAGTWQVDGPVECVKACPSFPSTLTTFIYSPLQSTPSACSSGPSTPGTMCTLSCATGSLVVGNEVVASVDRICDDDRMWQGPFAYCINSCPPLTTEDAATSGYYEPSSCSSGAQPPGTRCQLMCQGQNKVTGGGAWRMCANNGTWLPDVTHSNLGSCAPTCQPLPKPQGGSVTPQTCLDGNVELGTECVISCPPHMDRVGSGIRKCMGTDEVGADEGGWSGETDSRCVARCPPLTLDPNNFVFPRECEYSSMVEGQHCVFECHKGLALIGASTLTCTEKGEWDNVMPQCQHACPSLDVTNGEIFCSTESAQPIAELGYVHEVGTKCLFVCDQGFTTLTPNEITCLPTGVWSPIPYCRVVEDVFSILQKIEDNTKCLVSQMTNMAYVLNYVHSAEDCEAAGNNAMWLWHGDYNIQHAQTGLCLAAQIDRVESIIELSDCDVKNQLQHWDCDVNKPFRILLKNTILGIDSTYDGLGPILTKWTHANSYWVTFNSELETTASICSFKASGTCPGITIPGITATPAVCMSSSVQIWQKCAMTCAGGTYMTGVGSTECLPTGVWKNIESVRCAKKCPPLVATGGKQFTPARCTEQNMDELSTCKMTCLAGNKLSNGENEVSMVCEDGAWTGGNVNCMADCATTPPAPLHGSVACNQGTCTVSCNPGYALSGSNTITCVDGSFSAAVGTCTAELQFKIKSSTTDQCVAVVGGGDVPMTTKVTCDKNNKNQYWKWSNGMLQHINTGMCLNASSTGDWVSATAATCNMDDSQLFKCGSNPYNIVLTGAATYRLDLGNALGDSPIVSTNGPQTSSNNWVGVDQNDQTGTLCSFKTSATCSGLVVGPAASVTSQCALDSIVGSQCPVTCNAGYTLVPAANTLTCLASGVWDNAVPSCVANLPSEGTCNPFVLTVGLEVTPSQCSTGVTLNRGTLCMFSCLPGYYMTQGTPSAYCTGVTNLWTGTVPQCKPFCLGLPLAPTSYFTPATCGALQVTSGTTCTSTCAQGSVTSAGITTNARTCADDGTWSGDYFLRKVLIFPFLSVGCSLQGATTDASLVTSGSKMAISSLSCVSDVKAPGTSCTLTCPADYVLVDGEATMKCMDGGNWDGPMPRCIPQFKCPQVTSMGAEPVEYEPMMGTAVVAGTTATLTCLPGYTISGDSTRICMSNGTWGGNGGATSVCKQLCEPILPKFLSVFSPSSCTDQYSEHGDTCTMTCGDNVALSNGDWSISITCQNGVWSGPLPSCVADPLTPLNGYKNSFLLIVYETSSDFMMINIASAIGCFTIGSDNALKWMPRSDCKPEDDANRWRMTGNSIKNKKNNLCLQPINIVGSQAVLGVGTCRQDDVQQLFMCGNPDSSNQRFSLFSASTTPWRMFLQNNPTTYLPSYVAMETVPANQMNLNRELFETLSVTANANMGNPQHSDKPVCSYSCGGLITDETSSGYIVSPGYLGNGSYLPNTECVWILASNKKITLTLLELDLESNMGDDADYVKVYEGSSDNVVYSEHLRTYHGRDISMYDTNNGGHVTSSINMNMLVKFRSNGMEENGGFVMSYKFENPIVPSQCGMSAYVWPTIDPITELETSAMAHTATDGKWPWVVSIRETAERSGHAYPRCTGVLVDATTILSAAHCAKFALVALARDGGVSIGVNRVSQFHMNDDLTNGNGVYVDRLFIHPNYDDTTRTHNIAVWKLTTSIMHTDTQPACLPIYGHNVHNTDSECFAVGWTRIDKGTSSQNMLDYKMKMETSAWCEQDLGLEKDSGFVCANHVRLDASGYGGTDDSEPLLCKSQDHWYVVGVASHTQIGSRSTRRLYTSVHSHGQWLQQALSMTSQTSYKSLGLDRLGSEDLDTSEIDQIAKEKWLNKY</sequence>
<feature type="domain" description="Sushi" evidence="11">
    <location>
        <begin position="1006"/>
        <end position="1070"/>
    </location>
</feature>
<evidence type="ECO:0000313" key="13">
    <source>
        <dbReference type="Proteomes" id="UP000008144"/>
    </source>
</evidence>
<dbReference type="SUPFAM" id="SSF57535">
    <property type="entry name" value="Complement control module/SCR domain"/>
    <property type="match status" value="16"/>
</dbReference>
<dbReference type="SUPFAM" id="SSF50370">
    <property type="entry name" value="Ricin B-like lectins"/>
    <property type="match status" value="4"/>
</dbReference>
<dbReference type="InterPro" id="IPR050350">
    <property type="entry name" value="Compl-Cell_Adhes-Reg"/>
</dbReference>
<feature type="disulfide bond" evidence="6">
    <location>
        <begin position="698"/>
        <end position="725"/>
    </location>
</feature>
<feature type="disulfide bond" evidence="6">
    <location>
        <begin position="295"/>
        <end position="322"/>
    </location>
</feature>
<feature type="transmembrane region" description="Helical" evidence="8">
    <location>
        <begin position="39"/>
        <end position="60"/>
    </location>
</feature>
<dbReference type="HOGENOM" id="CLU_226223_0_0_1"/>
<protein>
    <submittedName>
        <fullName evidence="12">Uncharacterized protein</fullName>
    </submittedName>
</protein>
<evidence type="ECO:0000256" key="3">
    <source>
        <dbReference type="ARBA" id="ARBA00022737"/>
    </source>
</evidence>
<evidence type="ECO:0000313" key="12">
    <source>
        <dbReference type="Ensembl" id="ENSCINP00000032221.1"/>
    </source>
</evidence>
<dbReference type="Gene3D" id="2.40.10.10">
    <property type="entry name" value="Trypsin-like serine proteases"/>
    <property type="match status" value="1"/>
</dbReference>
<reference evidence="12" key="4">
    <citation type="submission" date="2025-09" db="UniProtKB">
        <authorList>
            <consortium name="Ensembl"/>
        </authorList>
    </citation>
    <scope>IDENTIFICATION</scope>
</reference>
<feature type="domain" description="Sushi" evidence="11">
    <location>
        <begin position="2151"/>
        <end position="2223"/>
    </location>
</feature>
<feature type="domain" description="Sushi" evidence="11">
    <location>
        <begin position="1946"/>
        <end position="2007"/>
    </location>
</feature>
<reference evidence="13" key="1">
    <citation type="journal article" date="2002" name="Science">
        <title>The draft genome of Ciona intestinalis: insights into chordate and vertebrate origins.</title>
        <authorList>
            <person name="Dehal P."/>
            <person name="Satou Y."/>
            <person name="Campbell R.K."/>
            <person name="Chapman J."/>
            <person name="Degnan B."/>
            <person name="De Tomaso A."/>
            <person name="Davidson B."/>
            <person name="Di Gregorio A."/>
            <person name="Gelpke M."/>
            <person name="Goodstein D.M."/>
            <person name="Harafuji N."/>
            <person name="Hastings K.E."/>
            <person name="Ho I."/>
            <person name="Hotta K."/>
            <person name="Huang W."/>
            <person name="Kawashima T."/>
            <person name="Lemaire P."/>
            <person name="Martinez D."/>
            <person name="Meinertzhagen I.A."/>
            <person name="Necula S."/>
            <person name="Nonaka M."/>
            <person name="Putnam N."/>
            <person name="Rash S."/>
            <person name="Saiga H."/>
            <person name="Satake M."/>
            <person name="Terry A."/>
            <person name="Yamada L."/>
            <person name="Wang H.G."/>
            <person name="Awazu S."/>
            <person name="Azumi K."/>
            <person name="Boore J."/>
            <person name="Branno M."/>
            <person name="Chin-Bow S."/>
            <person name="DeSantis R."/>
            <person name="Doyle S."/>
            <person name="Francino P."/>
            <person name="Keys D.N."/>
            <person name="Haga S."/>
            <person name="Hayashi H."/>
            <person name="Hino K."/>
            <person name="Imai K.S."/>
            <person name="Inaba K."/>
            <person name="Kano S."/>
            <person name="Kobayashi K."/>
            <person name="Kobayashi M."/>
            <person name="Lee B.I."/>
            <person name="Makabe K.W."/>
            <person name="Manohar C."/>
            <person name="Matassi G."/>
            <person name="Medina M."/>
            <person name="Mochizuki Y."/>
            <person name="Mount S."/>
            <person name="Morishita T."/>
            <person name="Miura S."/>
            <person name="Nakayama A."/>
            <person name="Nishizaka S."/>
            <person name="Nomoto H."/>
            <person name="Ohta F."/>
            <person name="Oishi K."/>
            <person name="Rigoutsos I."/>
            <person name="Sano M."/>
            <person name="Sasaki A."/>
            <person name="Sasakura Y."/>
            <person name="Shoguchi E."/>
            <person name="Shin-i T."/>
            <person name="Spagnuolo A."/>
            <person name="Stainier D."/>
            <person name="Suzuki M.M."/>
            <person name="Tassy O."/>
            <person name="Takatori N."/>
            <person name="Tokuoka M."/>
            <person name="Yagi K."/>
            <person name="Yoshizaki F."/>
            <person name="Wada S."/>
            <person name="Zhang C."/>
            <person name="Hyatt P.D."/>
            <person name="Larimer F."/>
            <person name="Detter C."/>
            <person name="Doggett N."/>
            <person name="Glavina T."/>
            <person name="Hawkins T."/>
            <person name="Richardson P."/>
            <person name="Lucas S."/>
            <person name="Kohara Y."/>
            <person name="Levine M."/>
            <person name="Satoh N."/>
            <person name="Rokhsar D.S."/>
        </authorList>
    </citation>
    <scope>NUCLEOTIDE SEQUENCE [LARGE SCALE GENOMIC DNA]</scope>
</reference>
<dbReference type="GeneTree" id="ENSGT00940000165024"/>
<dbReference type="PROSITE" id="PS50240">
    <property type="entry name" value="TRYPSIN_DOM"/>
    <property type="match status" value="1"/>
</dbReference>
<dbReference type="OMA" id="RDINCAR"/>
<evidence type="ECO:0000256" key="8">
    <source>
        <dbReference type="SAM" id="Phobius"/>
    </source>
</evidence>
<dbReference type="Pfam" id="PF00084">
    <property type="entry name" value="Sushi"/>
    <property type="match status" value="14"/>
</dbReference>
<dbReference type="InterPro" id="IPR000772">
    <property type="entry name" value="Ricin_B_lectin"/>
</dbReference>
<evidence type="ECO:0000256" key="2">
    <source>
        <dbReference type="ARBA" id="ARBA00022659"/>
    </source>
</evidence>
<keyword evidence="2 6" id="KW-0768">Sushi</keyword>
<evidence type="ECO:0000256" key="4">
    <source>
        <dbReference type="ARBA" id="ARBA00023157"/>
    </source>
</evidence>
<keyword evidence="1" id="KW-0245">EGF-like domain</keyword>
<keyword evidence="8" id="KW-0472">Membrane</keyword>
<name>H2XRD7_CIOIN</name>
<feature type="compositionally biased region" description="Acidic residues" evidence="7">
    <location>
        <begin position="10"/>
        <end position="26"/>
    </location>
</feature>
<dbReference type="SUPFAM" id="SSF50494">
    <property type="entry name" value="Trypsin-like serine proteases"/>
    <property type="match status" value="1"/>
</dbReference>
<dbReference type="Gene3D" id="2.10.70.10">
    <property type="entry name" value="Complement Module, domain 1"/>
    <property type="match status" value="13"/>
</dbReference>
<feature type="domain" description="Sushi" evidence="11">
    <location>
        <begin position="415"/>
        <end position="479"/>
    </location>
</feature>
<dbReference type="Gene3D" id="2.60.120.290">
    <property type="entry name" value="Spermadhesin, CUB domain"/>
    <property type="match status" value="1"/>
</dbReference>
<reference evidence="12" key="3">
    <citation type="submission" date="2025-08" db="UniProtKB">
        <authorList>
            <consortium name="Ensembl"/>
        </authorList>
    </citation>
    <scope>IDENTIFICATION</scope>
</reference>
<dbReference type="CDD" id="cd00041">
    <property type="entry name" value="CUB"/>
    <property type="match status" value="1"/>
</dbReference>
<dbReference type="InterPro" id="IPR035992">
    <property type="entry name" value="Ricin_B-like_lectins"/>
</dbReference>
<evidence type="ECO:0000259" key="10">
    <source>
        <dbReference type="PROSITE" id="PS50240"/>
    </source>
</evidence>
<dbReference type="GO" id="GO:0004252">
    <property type="term" value="F:serine-type endopeptidase activity"/>
    <property type="evidence" value="ECO:0007669"/>
    <property type="project" value="InterPro"/>
</dbReference>
<dbReference type="PROSITE" id="PS00134">
    <property type="entry name" value="TRYPSIN_HIS"/>
    <property type="match status" value="1"/>
</dbReference>
<feature type="domain" description="Sushi" evidence="11">
    <location>
        <begin position="1421"/>
        <end position="1476"/>
    </location>
</feature>
<dbReference type="EMBL" id="EAAA01002671">
    <property type="status" value="NOT_ANNOTATED_CDS"/>
    <property type="molecule type" value="Genomic_DNA"/>
</dbReference>
<evidence type="ECO:0000256" key="5">
    <source>
        <dbReference type="ARBA" id="ARBA00023180"/>
    </source>
</evidence>
<reference evidence="12" key="2">
    <citation type="journal article" date="2008" name="Genome Biol.">
        <title>Improved genome assembly and evidence-based global gene model set for the chordate Ciona intestinalis: new insight into intron and operon populations.</title>
        <authorList>
            <person name="Satou Y."/>
            <person name="Mineta K."/>
            <person name="Ogasawara M."/>
            <person name="Sasakura Y."/>
            <person name="Shoguchi E."/>
            <person name="Ueno K."/>
            <person name="Yamada L."/>
            <person name="Matsumoto J."/>
            <person name="Wasserscheid J."/>
            <person name="Dewar K."/>
            <person name="Wiley G.B."/>
            <person name="Macmil S.L."/>
            <person name="Roe B.A."/>
            <person name="Zeller R.W."/>
            <person name="Hastings K.E."/>
            <person name="Lemaire P."/>
            <person name="Lindquist E."/>
            <person name="Endo T."/>
            <person name="Hotta K."/>
            <person name="Inaba K."/>
        </authorList>
    </citation>
    <scope>NUCLEOTIDE SEQUENCE [LARGE SCALE GENOMIC DNA]</scope>
    <source>
        <strain evidence="12">wild type</strain>
    </source>
</reference>
<dbReference type="InterPro" id="IPR035976">
    <property type="entry name" value="Sushi/SCR/CCP_sf"/>
</dbReference>
<dbReference type="InterPro" id="IPR001254">
    <property type="entry name" value="Trypsin_dom"/>
</dbReference>
<evidence type="ECO:0000256" key="6">
    <source>
        <dbReference type="PROSITE-ProRule" id="PRU00302"/>
    </source>
</evidence>
<dbReference type="CDD" id="cd23385">
    <property type="entry name" value="beta-trefoil_Ricin_MRC-like"/>
    <property type="match status" value="2"/>
</dbReference>
<dbReference type="PROSITE" id="PS50923">
    <property type="entry name" value="SUSHI"/>
    <property type="match status" value="11"/>
</dbReference>
<dbReference type="GO" id="GO:0006508">
    <property type="term" value="P:proteolysis"/>
    <property type="evidence" value="ECO:0007669"/>
    <property type="project" value="InterPro"/>
</dbReference>
<feature type="domain" description="CUB" evidence="9">
    <location>
        <begin position="2538"/>
        <end position="2663"/>
    </location>
</feature>
<keyword evidence="8" id="KW-0812">Transmembrane</keyword>
<dbReference type="InterPro" id="IPR000436">
    <property type="entry name" value="Sushi_SCR_CCP_dom"/>
</dbReference>
<dbReference type="SMART" id="SM00020">
    <property type="entry name" value="Tryp_SPc"/>
    <property type="match status" value="1"/>
</dbReference>
<dbReference type="InterPro" id="IPR000859">
    <property type="entry name" value="CUB_dom"/>
</dbReference>
<evidence type="ECO:0000256" key="7">
    <source>
        <dbReference type="SAM" id="MobiDB-lite"/>
    </source>
</evidence>
<keyword evidence="5" id="KW-0325">Glycoprotein</keyword>
<dbReference type="Pfam" id="PF00089">
    <property type="entry name" value="Trypsin"/>
    <property type="match status" value="1"/>
</dbReference>
<keyword evidence="3" id="KW-0677">Repeat</keyword>
<feature type="domain" description="Sushi" evidence="11">
    <location>
        <begin position="2225"/>
        <end position="2290"/>
    </location>
</feature>
<dbReference type="InterPro" id="IPR009003">
    <property type="entry name" value="Peptidase_S1_PA"/>
</dbReference>
<evidence type="ECO:0000259" key="11">
    <source>
        <dbReference type="PROSITE" id="PS50923"/>
    </source>
</evidence>
<dbReference type="SMART" id="SM00042">
    <property type="entry name" value="CUB"/>
    <property type="match status" value="1"/>
</dbReference>
<feature type="disulfide bond" evidence="6">
    <location>
        <begin position="669"/>
        <end position="712"/>
    </location>
</feature>
<dbReference type="PROSITE" id="PS01180">
    <property type="entry name" value="CUB"/>
    <property type="match status" value="1"/>
</dbReference>
<keyword evidence="4 6" id="KW-1015">Disulfide bond</keyword>
<feature type="region of interest" description="Disordered" evidence="7">
    <location>
        <begin position="1"/>
        <end position="26"/>
    </location>
</feature>
<dbReference type="PANTHER" id="PTHR19325">
    <property type="entry name" value="COMPLEMENT COMPONENT-RELATED SUSHI DOMAIN-CONTAINING"/>
    <property type="match status" value="1"/>
</dbReference>
<comment type="caution">
    <text evidence="6">Lacks conserved residue(s) required for the propagation of feature annotation.</text>
</comment>
<evidence type="ECO:0000259" key="9">
    <source>
        <dbReference type="PROSITE" id="PS01180"/>
    </source>
</evidence>
<proteinExistence type="predicted"/>
<feature type="domain" description="Sushi" evidence="11">
    <location>
        <begin position="540"/>
        <end position="603"/>
    </location>
</feature>
<feature type="domain" description="Sushi" evidence="11">
    <location>
        <begin position="667"/>
        <end position="727"/>
    </location>
</feature>
<feature type="domain" description="Sushi" evidence="11">
    <location>
        <begin position="2013"/>
        <end position="2078"/>
    </location>
</feature>
<dbReference type="InterPro" id="IPR035914">
    <property type="entry name" value="Sperma_CUB_dom_sf"/>
</dbReference>
<feature type="domain" description="Peptidase S1" evidence="10">
    <location>
        <begin position="2666"/>
        <end position="2933"/>
    </location>
</feature>
<organism evidence="12 13">
    <name type="scientific">Ciona intestinalis</name>
    <name type="common">Transparent sea squirt</name>
    <name type="synonym">Ascidia intestinalis</name>
    <dbReference type="NCBI Taxonomy" id="7719"/>
    <lineage>
        <taxon>Eukaryota</taxon>
        <taxon>Metazoa</taxon>
        <taxon>Chordata</taxon>
        <taxon>Tunicata</taxon>
        <taxon>Ascidiacea</taxon>
        <taxon>Phlebobranchia</taxon>
        <taxon>Cionidae</taxon>
        <taxon>Ciona</taxon>
    </lineage>
</organism>
<feature type="domain" description="Sushi" evidence="11">
    <location>
        <begin position="1347"/>
        <end position="1409"/>
    </location>
</feature>
<dbReference type="Proteomes" id="UP000008144">
    <property type="component" value="Chromosome 8"/>
</dbReference>
<evidence type="ECO:0000256" key="1">
    <source>
        <dbReference type="ARBA" id="ARBA00022536"/>
    </source>
</evidence>
<feature type="disulfide bond" evidence="6">
    <location>
        <begin position="1041"/>
        <end position="1068"/>
    </location>
</feature>
<feature type="disulfide bond" evidence="6">
    <location>
        <begin position="1380"/>
        <end position="1407"/>
    </location>
</feature>
<dbReference type="Gene3D" id="2.80.10.50">
    <property type="match status" value="3"/>
</dbReference>
<dbReference type="PANTHER" id="PTHR19325:SF567">
    <property type="entry name" value="SUSHI, VON WILLEBRAND FACTOR TYPE A, EGF AND PENTRAXIN DOMAIN-CONTAINING PROTEIN 1-LIKE"/>
    <property type="match status" value="1"/>
</dbReference>
<keyword evidence="13" id="KW-1185">Reference proteome</keyword>
<dbReference type="STRING" id="7719.ENSCINP00000032221"/>
<feature type="domain" description="Sushi" evidence="11">
    <location>
        <begin position="261"/>
        <end position="324"/>
    </location>
</feature>
<dbReference type="CDD" id="cd00033">
    <property type="entry name" value="CCP"/>
    <property type="match status" value="15"/>
</dbReference>
<dbReference type="SUPFAM" id="SSF49854">
    <property type="entry name" value="Spermadhesin, CUB domain"/>
    <property type="match status" value="1"/>
</dbReference>
<dbReference type="SMART" id="SM00458">
    <property type="entry name" value="RICIN"/>
    <property type="match status" value="2"/>
</dbReference>
<dbReference type="SMART" id="SM00032">
    <property type="entry name" value="CCP"/>
    <property type="match status" value="24"/>
</dbReference>